<dbReference type="SUPFAM" id="SSF48452">
    <property type="entry name" value="TPR-like"/>
    <property type="match status" value="1"/>
</dbReference>
<feature type="transmembrane region" description="Helical" evidence="2">
    <location>
        <begin position="161"/>
        <end position="179"/>
    </location>
</feature>
<dbReference type="RefSeq" id="WP_097442642.1">
    <property type="nucleotide sequence ID" value="NZ_NBWU01000004.1"/>
</dbReference>
<feature type="transmembrane region" description="Helical" evidence="2">
    <location>
        <begin position="89"/>
        <end position="108"/>
    </location>
</feature>
<feature type="transmembrane region" description="Helical" evidence="2">
    <location>
        <begin position="120"/>
        <end position="140"/>
    </location>
</feature>
<evidence type="ECO:0000313" key="4">
    <source>
        <dbReference type="Proteomes" id="UP000219559"/>
    </source>
</evidence>
<dbReference type="Proteomes" id="UP000219559">
    <property type="component" value="Unassembled WGS sequence"/>
</dbReference>
<proteinExistence type="predicted"/>
<keyword evidence="2" id="KW-0472">Membrane</keyword>
<dbReference type="AlphaFoldDB" id="A0A2A4G842"/>
<comment type="caution">
    <text evidence="3">The sequence shown here is derived from an EMBL/GenBank/DDBJ whole genome shotgun (WGS) entry which is preliminary data.</text>
</comment>
<keyword evidence="4" id="KW-1185">Reference proteome</keyword>
<dbReference type="OrthoDB" id="9777768at2"/>
<name>A0A2A4G842_9FLAO</name>
<sequence length="375" mass="42468">MRDSVQHNAKPSLGPFIGRALAFAGMLMVLAFVQQLVLWQLGAFDTLVNQSLFLAWAHQLGYAALVSVVLVFLYKKWRKQSVTAAQNKIELVFVAILDLELFLTAFFIREGLPFPIGGLYAILDGWYIYLPIVVVGFFLVRAVYPKVLTYLDGLTHWVGRMFPVTLVMLSMFLCTYTLGKRALYENKTQFLVEWLLTSVGSKDGARAKLDRASLLAPSGEAFPFSKYDRLWLQHTMYTDDLDLAYLKARQLGFDKKFERAALLASYIVYYTPEQLDAKILLGRIYAWQRQFDKAEPLLAHLVAENPNYQDAYSALFDVFLWSGEEEKALPYINSLQNAEALNEDLSARIKKLNARLAQLAQAPAKGLDSLNPPQP</sequence>
<dbReference type="Pfam" id="PF14559">
    <property type="entry name" value="TPR_19"/>
    <property type="match status" value="1"/>
</dbReference>
<dbReference type="EMBL" id="NBWU01000004">
    <property type="protein sequence ID" value="PCE63925.1"/>
    <property type="molecule type" value="Genomic_DNA"/>
</dbReference>
<feature type="transmembrane region" description="Helical" evidence="2">
    <location>
        <begin position="53"/>
        <end position="74"/>
    </location>
</feature>
<evidence type="ECO:0000313" key="3">
    <source>
        <dbReference type="EMBL" id="PCE63925.1"/>
    </source>
</evidence>
<reference evidence="3 4" key="1">
    <citation type="submission" date="2017-04" db="EMBL/GenBank/DDBJ databases">
        <title>A new member of the family Flavobacteriaceae isolated from ascidians.</title>
        <authorList>
            <person name="Chen L."/>
        </authorList>
    </citation>
    <scope>NUCLEOTIDE SEQUENCE [LARGE SCALE GENOMIC DNA]</scope>
    <source>
        <strain evidence="3 4">HQA918</strain>
    </source>
</reference>
<dbReference type="Gene3D" id="1.25.40.10">
    <property type="entry name" value="Tetratricopeptide repeat domain"/>
    <property type="match status" value="1"/>
</dbReference>
<keyword evidence="2" id="KW-1133">Transmembrane helix</keyword>
<organism evidence="3 4">
    <name type="scientific">Sediminicola luteus</name>
    <dbReference type="NCBI Taxonomy" id="319238"/>
    <lineage>
        <taxon>Bacteria</taxon>
        <taxon>Pseudomonadati</taxon>
        <taxon>Bacteroidota</taxon>
        <taxon>Flavobacteriia</taxon>
        <taxon>Flavobacteriales</taxon>
        <taxon>Flavobacteriaceae</taxon>
        <taxon>Sediminicola</taxon>
    </lineage>
</organism>
<protein>
    <submittedName>
        <fullName evidence="3">Uncharacterized protein</fullName>
    </submittedName>
</protein>
<feature type="coiled-coil region" evidence="1">
    <location>
        <begin position="335"/>
        <end position="362"/>
    </location>
</feature>
<evidence type="ECO:0000256" key="2">
    <source>
        <dbReference type="SAM" id="Phobius"/>
    </source>
</evidence>
<gene>
    <name evidence="3" type="ORF">B7P33_11765</name>
</gene>
<feature type="transmembrane region" description="Helical" evidence="2">
    <location>
        <begin position="20"/>
        <end position="41"/>
    </location>
</feature>
<dbReference type="InterPro" id="IPR011990">
    <property type="entry name" value="TPR-like_helical_dom_sf"/>
</dbReference>
<keyword evidence="2" id="KW-0812">Transmembrane</keyword>
<accession>A0A2A4G842</accession>
<keyword evidence="1" id="KW-0175">Coiled coil</keyword>
<evidence type="ECO:0000256" key="1">
    <source>
        <dbReference type="SAM" id="Coils"/>
    </source>
</evidence>